<keyword evidence="5" id="KW-1185">Reference proteome</keyword>
<feature type="region of interest" description="Disordered" evidence="1">
    <location>
        <begin position="138"/>
        <end position="176"/>
    </location>
</feature>
<evidence type="ECO:0000256" key="1">
    <source>
        <dbReference type="SAM" id="MobiDB-lite"/>
    </source>
</evidence>
<dbReference type="InterPro" id="IPR010982">
    <property type="entry name" value="Lambda_DNA-bd_dom_sf"/>
</dbReference>
<name>A0ABU4VFF0_9ACTN</name>
<evidence type="ECO:0000256" key="2">
    <source>
        <dbReference type="SAM" id="Phobius"/>
    </source>
</evidence>
<keyword evidence="2" id="KW-0812">Transmembrane</keyword>
<dbReference type="Proteomes" id="UP001277761">
    <property type="component" value="Unassembled WGS sequence"/>
</dbReference>
<evidence type="ECO:0000259" key="3">
    <source>
        <dbReference type="SMART" id="SM00530"/>
    </source>
</evidence>
<feature type="compositionally biased region" description="Gly residues" evidence="1">
    <location>
        <begin position="97"/>
        <end position="106"/>
    </location>
</feature>
<dbReference type="EMBL" id="JAXAVX010000001">
    <property type="protein sequence ID" value="MDX8150077.1"/>
    <property type="molecule type" value="Genomic_DNA"/>
</dbReference>
<gene>
    <name evidence="4" type="ORF">SK069_00600</name>
</gene>
<sequence>MAEIGATLREARMRAGIDIAEVEARTKIRAKYLRALENEEWNLLPGPTFVKSFLKTYAEALGLDAKLLVEEYKFRHEPYEGGAAGAGPRRGGPRRPGSGGGGGGAFGPPKRAGALPLVPLVVVVGAIIYAVFALSQGERDATPPPTTTEQESAAEQLRREAREERAQRRERAERRERRRAAQIVKLRIAAGPTPVVACVVDATGRRVLDDREIQAGRSAGGLRSQRFLVAIRGAGATVTDAGRVRRLQAAADGVVAYRITKRQSARLEPSERPTCE</sequence>
<protein>
    <submittedName>
        <fullName evidence="4">Helix-turn-helix domain-containing protein</fullName>
    </submittedName>
</protein>
<feature type="region of interest" description="Disordered" evidence="1">
    <location>
        <begin position="79"/>
        <end position="107"/>
    </location>
</feature>
<evidence type="ECO:0000313" key="5">
    <source>
        <dbReference type="Proteomes" id="UP001277761"/>
    </source>
</evidence>
<dbReference type="RefSeq" id="WP_319952230.1">
    <property type="nucleotide sequence ID" value="NZ_JAXAVX010000001.1"/>
</dbReference>
<dbReference type="SMART" id="SM00530">
    <property type="entry name" value="HTH_XRE"/>
    <property type="match status" value="1"/>
</dbReference>
<dbReference type="PANTHER" id="PTHR34475:SF1">
    <property type="entry name" value="CYTOSKELETON PROTEIN RODZ"/>
    <property type="match status" value="1"/>
</dbReference>
<accession>A0ABU4VFF0</accession>
<dbReference type="CDD" id="cd00093">
    <property type="entry name" value="HTH_XRE"/>
    <property type="match status" value="1"/>
</dbReference>
<dbReference type="SUPFAM" id="SSF47413">
    <property type="entry name" value="lambda repressor-like DNA-binding domains"/>
    <property type="match status" value="1"/>
</dbReference>
<keyword evidence="2" id="KW-1133">Transmembrane helix</keyword>
<dbReference type="PANTHER" id="PTHR34475">
    <property type="match status" value="1"/>
</dbReference>
<proteinExistence type="predicted"/>
<evidence type="ECO:0000313" key="4">
    <source>
        <dbReference type="EMBL" id="MDX8150077.1"/>
    </source>
</evidence>
<dbReference type="Pfam" id="PF13413">
    <property type="entry name" value="HTH_25"/>
    <property type="match status" value="1"/>
</dbReference>
<dbReference type="Gene3D" id="1.10.260.40">
    <property type="entry name" value="lambda repressor-like DNA-binding domains"/>
    <property type="match status" value="1"/>
</dbReference>
<feature type="domain" description="HTH cro/C1-type" evidence="3">
    <location>
        <begin position="7"/>
        <end position="68"/>
    </location>
</feature>
<feature type="compositionally biased region" description="Basic and acidic residues" evidence="1">
    <location>
        <begin position="156"/>
        <end position="175"/>
    </location>
</feature>
<reference evidence="4 5" key="1">
    <citation type="submission" date="2023-11" db="EMBL/GenBank/DDBJ databases">
        <authorList>
            <person name="Xu M."/>
            <person name="Jiang T."/>
        </authorList>
    </citation>
    <scope>NUCLEOTIDE SEQUENCE [LARGE SCALE GENOMIC DNA]</scope>
    <source>
        <strain evidence="4 5">SD</strain>
    </source>
</reference>
<organism evidence="4 5">
    <name type="scientific">Patulibacter brassicae</name>
    <dbReference type="NCBI Taxonomy" id="1705717"/>
    <lineage>
        <taxon>Bacteria</taxon>
        <taxon>Bacillati</taxon>
        <taxon>Actinomycetota</taxon>
        <taxon>Thermoleophilia</taxon>
        <taxon>Solirubrobacterales</taxon>
        <taxon>Patulibacteraceae</taxon>
        <taxon>Patulibacter</taxon>
    </lineage>
</organism>
<comment type="caution">
    <text evidence="4">The sequence shown here is derived from an EMBL/GenBank/DDBJ whole genome shotgun (WGS) entry which is preliminary data.</text>
</comment>
<keyword evidence="2" id="KW-0472">Membrane</keyword>
<feature type="transmembrane region" description="Helical" evidence="2">
    <location>
        <begin position="114"/>
        <end position="134"/>
    </location>
</feature>
<dbReference type="InterPro" id="IPR001387">
    <property type="entry name" value="Cro/C1-type_HTH"/>
</dbReference>
<dbReference type="InterPro" id="IPR050400">
    <property type="entry name" value="Bact_Cytoskel_RodZ"/>
</dbReference>